<sequence length="138" mass="14963">MNDFQFGDVIENGWASDDNPTKRGVFLYYKVRTGRLNPGKHAVLRSDGGSLGEFRIGKDSKLTKVGTIFDSPAEPIDCRSDIGITMGMIDGIIASARVLSQRDLSHQAIQEALKDIRSDEDVLALLAISPAASRSPLS</sequence>
<proteinExistence type="predicted"/>
<evidence type="ECO:0000313" key="2">
    <source>
        <dbReference type="Proteomes" id="UP000295507"/>
    </source>
</evidence>
<dbReference type="Proteomes" id="UP000295507">
    <property type="component" value="Unassembled WGS sequence"/>
</dbReference>
<comment type="caution">
    <text evidence="1">The sequence shown here is derived from an EMBL/GenBank/DDBJ whole genome shotgun (WGS) entry which is preliminary data.</text>
</comment>
<accession>A0A4R3RKG6</accession>
<reference evidence="1 2" key="1">
    <citation type="submission" date="2019-03" db="EMBL/GenBank/DDBJ databases">
        <title>Genomic Encyclopedia of Type Strains, Phase IV (KMG-V): Genome sequencing to study the core and pangenomes of soil and plant-associated prokaryotes.</title>
        <authorList>
            <person name="Whitman W."/>
        </authorList>
    </citation>
    <scope>NUCLEOTIDE SEQUENCE [LARGE SCALE GENOMIC DNA]</scope>
    <source>
        <strain evidence="1 2">IE4868</strain>
    </source>
</reference>
<name>A0A4R3RKG6_9HYPH</name>
<evidence type="ECO:0000313" key="1">
    <source>
        <dbReference type="EMBL" id="TCU34122.1"/>
    </source>
</evidence>
<organism evidence="1 2">
    <name type="scientific">Rhizobium azibense</name>
    <dbReference type="NCBI Taxonomy" id="1136135"/>
    <lineage>
        <taxon>Bacteria</taxon>
        <taxon>Pseudomonadati</taxon>
        <taxon>Pseudomonadota</taxon>
        <taxon>Alphaproteobacteria</taxon>
        <taxon>Hyphomicrobiales</taxon>
        <taxon>Rhizobiaceae</taxon>
        <taxon>Rhizobium/Agrobacterium group</taxon>
        <taxon>Rhizobium</taxon>
    </lineage>
</organism>
<gene>
    <name evidence="1" type="ORF">EV129_113106</name>
</gene>
<protein>
    <submittedName>
        <fullName evidence="1">Uncharacterized protein</fullName>
    </submittedName>
</protein>
<dbReference type="EMBL" id="SMBK01000013">
    <property type="protein sequence ID" value="TCU34122.1"/>
    <property type="molecule type" value="Genomic_DNA"/>
</dbReference>
<dbReference type="AlphaFoldDB" id="A0A4R3RKG6"/>
<dbReference type="RefSeq" id="WP_132552883.1">
    <property type="nucleotide sequence ID" value="NZ_SMBK01000013.1"/>
</dbReference>